<dbReference type="HOGENOM" id="CLU_790274_0_0_1"/>
<sequence>MHCLSPNFQGGCDDGFETDLLINAVDPDPNVLQTKDSDTFFGEKKALDPPSVSDVVAANNPPGSSGPSTSTFLSYINSFMSFHAGTAQEAGVSHSNSTLSGELGTIRFYLFFFLMNAQGAAAKIDISTLLSETRCLSMSGILGLLDTDILFAESGTSQPEFWRVIQGTLGIGSLRLNSPRIKESKRGLASTGRLDRATSYHRINQGGGLQGKLLWNWEEILLEQNRWKSQRKDGLGATDQPPTIEPQDTTTIKQKGSWGDANASISVGVHKGEEIIQGTTDKWWMDRWQIEALAVASVQKLTLEDACSLLTIAYFGKSEGNLQQIISGSLCVFLTTATFVAAWYTNWSWVP</sequence>
<protein>
    <submittedName>
        <fullName evidence="3">Uncharacterized protein</fullName>
    </submittedName>
</protein>
<keyword evidence="2" id="KW-1133">Transmembrane helix</keyword>
<dbReference type="EMBL" id="KN824368">
    <property type="protein sequence ID" value="KIM21927.1"/>
    <property type="molecule type" value="Genomic_DNA"/>
</dbReference>
<organism evidence="3 4">
    <name type="scientific">Serendipita vermifera MAFF 305830</name>
    <dbReference type="NCBI Taxonomy" id="933852"/>
    <lineage>
        <taxon>Eukaryota</taxon>
        <taxon>Fungi</taxon>
        <taxon>Dikarya</taxon>
        <taxon>Basidiomycota</taxon>
        <taxon>Agaricomycotina</taxon>
        <taxon>Agaricomycetes</taxon>
        <taxon>Sebacinales</taxon>
        <taxon>Serendipitaceae</taxon>
        <taxon>Serendipita</taxon>
    </lineage>
</organism>
<accession>A0A0C2WX36</accession>
<evidence type="ECO:0000313" key="4">
    <source>
        <dbReference type="Proteomes" id="UP000054097"/>
    </source>
</evidence>
<keyword evidence="4" id="KW-1185">Reference proteome</keyword>
<keyword evidence="2" id="KW-0812">Transmembrane</keyword>
<gene>
    <name evidence="3" type="ORF">M408DRAFT_29172</name>
</gene>
<evidence type="ECO:0000256" key="2">
    <source>
        <dbReference type="SAM" id="Phobius"/>
    </source>
</evidence>
<dbReference type="AlphaFoldDB" id="A0A0C2WX36"/>
<feature type="region of interest" description="Disordered" evidence="1">
    <location>
        <begin position="231"/>
        <end position="256"/>
    </location>
</feature>
<proteinExistence type="predicted"/>
<dbReference type="STRING" id="933852.A0A0C2WX36"/>
<dbReference type="Proteomes" id="UP000054097">
    <property type="component" value="Unassembled WGS sequence"/>
</dbReference>
<evidence type="ECO:0000256" key="1">
    <source>
        <dbReference type="SAM" id="MobiDB-lite"/>
    </source>
</evidence>
<evidence type="ECO:0000313" key="3">
    <source>
        <dbReference type="EMBL" id="KIM21927.1"/>
    </source>
</evidence>
<keyword evidence="2" id="KW-0472">Membrane</keyword>
<reference evidence="4" key="2">
    <citation type="submission" date="2015-01" db="EMBL/GenBank/DDBJ databases">
        <title>Evolutionary Origins and Diversification of the Mycorrhizal Mutualists.</title>
        <authorList>
            <consortium name="DOE Joint Genome Institute"/>
            <consortium name="Mycorrhizal Genomics Consortium"/>
            <person name="Kohler A."/>
            <person name="Kuo A."/>
            <person name="Nagy L.G."/>
            <person name="Floudas D."/>
            <person name="Copeland A."/>
            <person name="Barry K.W."/>
            <person name="Cichocki N."/>
            <person name="Veneault-Fourrey C."/>
            <person name="LaButti K."/>
            <person name="Lindquist E.A."/>
            <person name="Lipzen A."/>
            <person name="Lundell T."/>
            <person name="Morin E."/>
            <person name="Murat C."/>
            <person name="Riley R."/>
            <person name="Ohm R."/>
            <person name="Sun H."/>
            <person name="Tunlid A."/>
            <person name="Henrissat B."/>
            <person name="Grigoriev I.V."/>
            <person name="Hibbett D.S."/>
            <person name="Martin F."/>
        </authorList>
    </citation>
    <scope>NUCLEOTIDE SEQUENCE [LARGE SCALE GENOMIC DNA]</scope>
    <source>
        <strain evidence="4">MAFF 305830</strain>
    </source>
</reference>
<feature type="transmembrane region" description="Helical" evidence="2">
    <location>
        <begin position="325"/>
        <end position="345"/>
    </location>
</feature>
<name>A0A0C2WX36_SERVB</name>
<reference evidence="3 4" key="1">
    <citation type="submission" date="2014-04" db="EMBL/GenBank/DDBJ databases">
        <authorList>
            <consortium name="DOE Joint Genome Institute"/>
            <person name="Kuo A."/>
            <person name="Zuccaro A."/>
            <person name="Kohler A."/>
            <person name="Nagy L.G."/>
            <person name="Floudas D."/>
            <person name="Copeland A."/>
            <person name="Barry K.W."/>
            <person name="Cichocki N."/>
            <person name="Veneault-Fourrey C."/>
            <person name="LaButti K."/>
            <person name="Lindquist E.A."/>
            <person name="Lipzen A."/>
            <person name="Lundell T."/>
            <person name="Morin E."/>
            <person name="Murat C."/>
            <person name="Sun H."/>
            <person name="Tunlid A."/>
            <person name="Henrissat B."/>
            <person name="Grigoriev I.V."/>
            <person name="Hibbett D.S."/>
            <person name="Martin F."/>
            <person name="Nordberg H.P."/>
            <person name="Cantor M.N."/>
            <person name="Hua S.X."/>
        </authorList>
    </citation>
    <scope>NUCLEOTIDE SEQUENCE [LARGE SCALE GENOMIC DNA]</scope>
    <source>
        <strain evidence="3 4">MAFF 305830</strain>
    </source>
</reference>